<dbReference type="GO" id="GO:0008199">
    <property type="term" value="F:ferric iron binding"/>
    <property type="evidence" value="ECO:0007669"/>
    <property type="project" value="InterPro"/>
</dbReference>
<dbReference type="InterPro" id="IPR009078">
    <property type="entry name" value="Ferritin-like_SF"/>
</dbReference>
<dbReference type="InterPro" id="IPR008331">
    <property type="entry name" value="Ferritin_DPS_dom"/>
</dbReference>
<comment type="caution">
    <text evidence="2">The sequence shown here is derived from an EMBL/GenBank/DDBJ whole genome shotgun (WGS) entry which is preliminary data.</text>
</comment>
<dbReference type="PROSITE" id="PS50905">
    <property type="entry name" value="FERRITIN_LIKE"/>
    <property type="match status" value="1"/>
</dbReference>
<dbReference type="Proteomes" id="UP000274545">
    <property type="component" value="Unassembled WGS sequence"/>
</dbReference>
<feature type="domain" description="Ferritin-like diiron" evidence="1">
    <location>
        <begin position="1"/>
        <end position="147"/>
    </location>
</feature>
<dbReference type="Pfam" id="PF00210">
    <property type="entry name" value="Ferritin"/>
    <property type="match status" value="1"/>
</dbReference>
<reference evidence="2 3" key="1">
    <citation type="journal article" date="2019" name="Genome Biol. Evol.">
        <title>Toxin and genome evolution in a Drosophila defensive symbiosis.</title>
        <authorList>
            <person name="Ballinger M.J."/>
            <person name="Gawryluk R.M."/>
            <person name="Perlman S.J."/>
        </authorList>
    </citation>
    <scope>NUCLEOTIDE SEQUENCE [LARGE SCALE GENOMIC DNA]</scope>
    <source>
        <strain evidence="3">sNeo</strain>
    </source>
</reference>
<evidence type="ECO:0000313" key="3">
    <source>
        <dbReference type="Proteomes" id="UP000274545"/>
    </source>
</evidence>
<evidence type="ECO:0000259" key="1">
    <source>
        <dbReference type="PROSITE" id="PS50905"/>
    </source>
</evidence>
<accession>A0A433ENW8</accession>
<proteinExistence type="predicted"/>
<gene>
    <name evidence="2" type="ORF">D6D54_07375</name>
</gene>
<dbReference type="SUPFAM" id="SSF47240">
    <property type="entry name" value="Ferritin-like"/>
    <property type="match status" value="1"/>
</dbReference>
<dbReference type="InterPro" id="IPR012347">
    <property type="entry name" value="Ferritin-like"/>
</dbReference>
<dbReference type="Gene3D" id="1.20.1260.10">
    <property type="match status" value="1"/>
</dbReference>
<sequence length="176" mass="20917">MLNQNSNNDLQEYLTEHITMQLQCFNLSAEANRLGYPGFAHYFKVQAQDEILHQRWIINFIADCDGTYCVDNIKVNNNNKKCDSLLMLMEHYQKHRQHFSNLTTKLSNNAKAQNDLVTYKFYDWFIIDFYEELAEIKDIIDWIKMANHNYYDLDSKLGTREEPDTLLVIDPFSYHS</sequence>
<organism evidence="2 3">
    <name type="scientific">Spiroplasma poulsonii</name>
    <dbReference type="NCBI Taxonomy" id="2138"/>
    <lineage>
        <taxon>Bacteria</taxon>
        <taxon>Bacillati</taxon>
        <taxon>Mycoplasmatota</taxon>
        <taxon>Mollicutes</taxon>
        <taxon>Entomoplasmatales</taxon>
        <taxon>Spiroplasmataceae</taxon>
        <taxon>Spiroplasma</taxon>
    </lineage>
</organism>
<evidence type="ECO:0000313" key="2">
    <source>
        <dbReference type="EMBL" id="RUP75986.1"/>
    </source>
</evidence>
<dbReference type="InterPro" id="IPR009040">
    <property type="entry name" value="Ferritin-like_diiron"/>
</dbReference>
<dbReference type="AlphaFoldDB" id="A0A433ENW8"/>
<name>A0A433ENW8_9MOLU</name>
<dbReference type="EMBL" id="RAHC01000012">
    <property type="protein sequence ID" value="RUP75986.1"/>
    <property type="molecule type" value="Genomic_DNA"/>
</dbReference>
<protein>
    <submittedName>
        <fullName evidence="2">Ferritin</fullName>
    </submittedName>
</protein>